<protein>
    <submittedName>
        <fullName evidence="1">Polyketide cyclase</fullName>
    </submittedName>
</protein>
<proteinExistence type="predicted"/>
<name>A0ABM7T1Z8_9MYCO</name>
<dbReference type="InterPro" id="IPR019587">
    <property type="entry name" value="Polyketide_cyclase/dehydratase"/>
</dbReference>
<keyword evidence="2" id="KW-1185">Reference proteome</keyword>
<dbReference type="SUPFAM" id="SSF55961">
    <property type="entry name" value="Bet v1-like"/>
    <property type="match status" value="1"/>
</dbReference>
<dbReference type="CDD" id="cd07812">
    <property type="entry name" value="SRPBCC"/>
    <property type="match status" value="1"/>
</dbReference>
<evidence type="ECO:0000313" key="1">
    <source>
        <dbReference type="EMBL" id="BCZ24707.1"/>
    </source>
</evidence>
<dbReference type="InterPro" id="IPR023393">
    <property type="entry name" value="START-like_dom_sf"/>
</dbReference>
<dbReference type="Proteomes" id="UP000826012">
    <property type="component" value="Chromosome"/>
</dbReference>
<organism evidence="1 2">
    <name type="scientific">Mycobacterium senriense</name>
    <dbReference type="NCBI Taxonomy" id="2775496"/>
    <lineage>
        <taxon>Bacteria</taxon>
        <taxon>Bacillati</taxon>
        <taxon>Actinomycetota</taxon>
        <taxon>Actinomycetes</taxon>
        <taxon>Mycobacteriales</taxon>
        <taxon>Mycobacteriaceae</taxon>
        <taxon>Mycobacterium</taxon>
        <taxon>Mycobacterium avium complex (MAC)</taxon>
    </lineage>
</organism>
<reference evidence="1 2" key="1">
    <citation type="submission" date="2021-07" db="EMBL/GenBank/DDBJ databases">
        <title>Complete genome sequence of nontuberculous Mycobacterium sp. TY59.</title>
        <authorList>
            <person name="Fukushima K."/>
        </authorList>
    </citation>
    <scope>NUCLEOTIDE SEQUENCE [LARGE SCALE GENOMIC DNA]</scope>
    <source>
        <strain evidence="1 2">TY59</strain>
    </source>
</reference>
<sequence length="159" mass="17731">MFEPEGDMTVTRDVDATCERVWDVLADGWTYSSWVVGNSRTRAVSRRWPSPGTRILHSIGAWPAVINDETVVESCYPRKELVLFARVRPATEARITLRLSNNGAGCRVAMSELAVSGPSSWLPESLQAAAFAPRNRECLWRLAQIAERRDADELPTKAT</sequence>
<gene>
    <name evidence="1" type="ORF">MTY59_45620</name>
</gene>
<dbReference type="EMBL" id="AP024828">
    <property type="protein sequence ID" value="BCZ24707.1"/>
    <property type="molecule type" value="Genomic_DNA"/>
</dbReference>
<dbReference type="Pfam" id="PF10604">
    <property type="entry name" value="Polyketide_cyc2"/>
    <property type="match status" value="1"/>
</dbReference>
<dbReference type="Gene3D" id="3.30.530.20">
    <property type="match status" value="1"/>
</dbReference>
<accession>A0ABM7T1Z8</accession>
<evidence type="ECO:0000313" key="2">
    <source>
        <dbReference type="Proteomes" id="UP000826012"/>
    </source>
</evidence>